<name>A0AC35F1W8_9BILA</name>
<evidence type="ECO:0000313" key="2">
    <source>
        <dbReference type="WBParaSite" id="PS1159_v2.g12903.t1"/>
    </source>
</evidence>
<evidence type="ECO:0000313" key="1">
    <source>
        <dbReference type="Proteomes" id="UP000887580"/>
    </source>
</evidence>
<dbReference type="Proteomes" id="UP000887580">
    <property type="component" value="Unplaced"/>
</dbReference>
<dbReference type="WBParaSite" id="PS1159_v2.g12903.t1">
    <property type="protein sequence ID" value="PS1159_v2.g12903.t1"/>
    <property type="gene ID" value="PS1159_v2.g12903"/>
</dbReference>
<proteinExistence type="predicted"/>
<accession>A0AC35F1W8</accession>
<protein>
    <submittedName>
        <fullName evidence="2">Uncharacterized protein</fullName>
    </submittedName>
</protein>
<organism evidence="1 2">
    <name type="scientific">Panagrolaimus sp. PS1159</name>
    <dbReference type="NCBI Taxonomy" id="55785"/>
    <lineage>
        <taxon>Eukaryota</taxon>
        <taxon>Metazoa</taxon>
        <taxon>Ecdysozoa</taxon>
        <taxon>Nematoda</taxon>
        <taxon>Chromadorea</taxon>
        <taxon>Rhabditida</taxon>
        <taxon>Tylenchina</taxon>
        <taxon>Panagrolaimomorpha</taxon>
        <taxon>Panagrolaimoidea</taxon>
        <taxon>Panagrolaimidae</taxon>
        <taxon>Panagrolaimus</taxon>
    </lineage>
</organism>
<reference evidence="2" key="1">
    <citation type="submission" date="2022-11" db="UniProtKB">
        <authorList>
            <consortium name="WormBaseParasite"/>
        </authorList>
    </citation>
    <scope>IDENTIFICATION</scope>
</reference>
<sequence length="109" mass="11626">MPNSPSTIINTTSTSSSSENPSIQTKSIYSIDNLLALKFPEQSVLASSSPTPSSSSNQNLDDSLDSNVLSPSAVNSDGEIRPGNIGSNEWIKNILQAQQRLLSNAFQGW</sequence>